<evidence type="ECO:0000313" key="8">
    <source>
        <dbReference type="EMBL" id="TBU11739.1"/>
    </source>
</evidence>
<dbReference type="InterPro" id="IPR027410">
    <property type="entry name" value="TCP-1-like_intermed_sf"/>
</dbReference>
<dbReference type="AlphaFoldDB" id="A0A4Q9LT37"/>
<evidence type="ECO:0000313" key="9">
    <source>
        <dbReference type="Proteomes" id="UP000292282"/>
    </source>
</evidence>
<evidence type="ECO:0000256" key="5">
    <source>
        <dbReference type="ARBA" id="ARBA00022840"/>
    </source>
</evidence>
<dbReference type="GO" id="GO:0051082">
    <property type="term" value="F:unfolded protein binding"/>
    <property type="evidence" value="ECO:0007669"/>
    <property type="project" value="InterPro"/>
</dbReference>
<comment type="caution">
    <text evidence="8">The sequence shown here is derived from an EMBL/GenBank/DDBJ whole genome shotgun (WGS) entry which is preliminary data.</text>
</comment>
<evidence type="ECO:0000256" key="2">
    <source>
        <dbReference type="ARBA" id="ARBA00008020"/>
    </source>
</evidence>
<dbReference type="Pfam" id="PF00118">
    <property type="entry name" value="Cpn60_TCP1"/>
    <property type="match status" value="1"/>
</dbReference>
<evidence type="ECO:0000256" key="4">
    <source>
        <dbReference type="ARBA" id="ARBA00022741"/>
    </source>
</evidence>
<dbReference type="InterPro" id="IPR017998">
    <property type="entry name" value="Chaperone_TCP-1"/>
</dbReference>
<dbReference type="EMBL" id="PITK01001060">
    <property type="protein sequence ID" value="TBU11739.1"/>
    <property type="molecule type" value="Genomic_DNA"/>
</dbReference>
<dbReference type="InterPro" id="IPR036397">
    <property type="entry name" value="RNaseH_sf"/>
</dbReference>
<dbReference type="Gene3D" id="3.30.260.10">
    <property type="entry name" value="TCP-1-like chaperonin intermediate domain"/>
    <property type="match status" value="1"/>
</dbReference>
<dbReference type="SUPFAM" id="SSF48592">
    <property type="entry name" value="GroEL equatorial domain-like"/>
    <property type="match status" value="1"/>
</dbReference>
<keyword evidence="9" id="KW-1185">Reference proteome</keyword>
<organism evidence="8 9">
    <name type="scientific">Hamiltosporidium tvaerminnensis</name>
    <dbReference type="NCBI Taxonomy" id="1176355"/>
    <lineage>
        <taxon>Eukaryota</taxon>
        <taxon>Fungi</taxon>
        <taxon>Fungi incertae sedis</taxon>
        <taxon>Microsporidia</taxon>
        <taxon>Dubosqiidae</taxon>
        <taxon>Hamiltosporidium</taxon>
    </lineage>
</organism>
<dbReference type="OrthoDB" id="10248520at2759"/>
<gene>
    <name evidence="8" type="ORF">CWI38_1060p0010</name>
</gene>
<dbReference type="GO" id="GO:0003676">
    <property type="term" value="F:nucleic acid binding"/>
    <property type="evidence" value="ECO:0007669"/>
    <property type="project" value="InterPro"/>
</dbReference>
<dbReference type="Gene3D" id="1.10.560.10">
    <property type="entry name" value="GroEL-like equatorial domain"/>
    <property type="match status" value="1"/>
</dbReference>
<evidence type="ECO:0000256" key="7">
    <source>
        <dbReference type="RuleBase" id="RU004187"/>
    </source>
</evidence>
<dbReference type="PROSITE" id="PS00995">
    <property type="entry name" value="TCP1_3"/>
    <property type="match status" value="1"/>
</dbReference>
<dbReference type="Gene3D" id="3.30.420.10">
    <property type="entry name" value="Ribonuclease H-like superfamily/Ribonuclease H"/>
    <property type="match status" value="1"/>
</dbReference>
<dbReference type="PANTHER" id="PTHR11353">
    <property type="entry name" value="CHAPERONIN"/>
    <property type="match status" value="1"/>
</dbReference>
<dbReference type="InterPro" id="IPR027413">
    <property type="entry name" value="GROEL-like_equatorial_sf"/>
</dbReference>
<dbReference type="InterPro" id="IPR027409">
    <property type="entry name" value="GroEL-like_apical_dom_sf"/>
</dbReference>
<keyword evidence="5 7" id="KW-0067">ATP-binding</keyword>
<evidence type="ECO:0000256" key="3">
    <source>
        <dbReference type="ARBA" id="ARBA00011381"/>
    </source>
</evidence>
<dbReference type="GO" id="GO:0005832">
    <property type="term" value="C:chaperonin-containing T-complex"/>
    <property type="evidence" value="ECO:0007669"/>
    <property type="project" value="UniProtKB-ARBA"/>
</dbReference>
<keyword evidence="4 7" id="KW-0547">Nucleotide-binding</keyword>
<dbReference type="SUPFAM" id="SSF54849">
    <property type="entry name" value="GroEL-intermediate domain like"/>
    <property type="match status" value="1"/>
</dbReference>
<name>A0A4Q9LT37_9MICR</name>
<proteinExistence type="inferred from homology"/>
<sequence length="745" mass="84119">MINILTDDLGRILTLPKEEQEFQIMQGKEVTKANSLVIKEISALLSTSLGPNGLDKILQSKDGDITVTNDGATILQNMEMTENPISRLIVQLSQSQDEEIGDGTTSVVILANALLTQALLLIEKNIHPIRIIEGYEKACEMVVEYLEKISDSILDNPYFYMSKAASTTLNSKIVSKYNDYFSKIAVNTILKVCDMKRRDVDFDLIKISTKIGKDLGDTILVDGVVINKEFSHLQMRKEIKNAKIALLSCPFEPPKIKTKHTLEISSPESYKKLQEYEKETFLEMISSLKRCGADLVICQWGFDDEANSLLMENDLPAIRWVGGSEMELIAVHTRGSIISRFEDLRPEDLGRGSVKELSLGTENEKIIVIENNAKKNHSCDLTKEFDGEDENLSNKIDTALKNKDLVQETATDSVKQNTVTILIRGCNKMVLEEAERSLHDALCTVRNLLVNDKIVYGGGSCELACSLFLKKKSMESSDILFDILEGFSVSLEEIPMCLARNSDLDAVEYISDLKKKQRETGCVSLGVDCMGNNEIDMKKNFVFDSLKSKSHLFRMATQMETNSSNNDRESNCKDYRRLFYTLDCLNVSNKLPNVKRGADRRSKLTLEIKESLRTNVYFVCTKTPYEPAEWVNCTFNVDVATIGGDNNDKNFVFLDEVGLSVVTRPRNCFVSKKYLPPYSPFLNLIENAFSVWKDKVIRGDARTEPQLRILIREKFNEISVEHCSSFYRKMVGYLQKAEVGQVILE</sequence>
<dbReference type="GO" id="GO:0016887">
    <property type="term" value="F:ATP hydrolysis activity"/>
    <property type="evidence" value="ECO:0007669"/>
    <property type="project" value="InterPro"/>
</dbReference>
<dbReference type="Proteomes" id="UP000292282">
    <property type="component" value="Unassembled WGS sequence"/>
</dbReference>
<dbReference type="Gene3D" id="3.50.7.10">
    <property type="entry name" value="GroEL"/>
    <property type="match status" value="1"/>
</dbReference>
<comment type="function">
    <text evidence="1">Molecular chaperone; assists the folding of proteins upon ATP hydrolysis.</text>
</comment>
<reference evidence="8 9" key="1">
    <citation type="submission" date="2017-12" db="EMBL/GenBank/DDBJ databases">
        <authorList>
            <person name="Pombert J.-F."/>
            <person name="Haag K.L."/>
            <person name="Ebert D."/>
        </authorList>
    </citation>
    <scope>NUCLEOTIDE SEQUENCE [LARGE SCALE GENOMIC DNA]</scope>
    <source>
        <strain evidence="8">IL-G-3</strain>
    </source>
</reference>
<evidence type="ECO:0000256" key="1">
    <source>
        <dbReference type="ARBA" id="ARBA00002912"/>
    </source>
</evidence>
<dbReference type="VEuPathDB" id="MicrosporidiaDB:CWI38_1060p0010"/>
<dbReference type="GO" id="GO:0140662">
    <property type="term" value="F:ATP-dependent protein folding chaperone"/>
    <property type="evidence" value="ECO:0007669"/>
    <property type="project" value="InterPro"/>
</dbReference>
<comment type="similarity">
    <text evidence="2 7">Belongs to the TCP-1 chaperonin family.</text>
</comment>
<comment type="subunit">
    <text evidence="3">Component of the T-complex protein 1 (TCP1) complex.</text>
</comment>
<dbReference type="PRINTS" id="PR00304">
    <property type="entry name" value="TCOMPLEXTCP1"/>
</dbReference>
<dbReference type="InterPro" id="IPR002194">
    <property type="entry name" value="Chaperonin_TCP-1_CS"/>
</dbReference>
<dbReference type="SUPFAM" id="SSF52029">
    <property type="entry name" value="GroEL apical domain-like"/>
    <property type="match status" value="1"/>
</dbReference>
<accession>A0A4Q9LT37</accession>
<keyword evidence="6 7" id="KW-0143">Chaperone</keyword>
<dbReference type="STRING" id="1176355.A0A4Q9LT37"/>
<protein>
    <submittedName>
        <fullName evidence="8">Subunit epsilon of T-complex protein 1</fullName>
    </submittedName>
</protein>
<dbReference type="GO" id="GO:0005524">
    <property type="term" value="F:ATP binding"/>
    <property type="evidence" value="ECO:0007669"/>
    <property type="project" value="UniProtKB-KW"/>
</dbReference>
<dbReference type="InterPro" id="IPR002423">
    <property type="entry name" value="Cpn60/GroEL/TCP-1"/>
</dbReference>
<evidence type="ECO:0000256" key="6">
    <source>
        <dbReference type="ARBA" id="ARBA00023186"/>
    </source>
</evidence>